<evidence type="ECO:0000256" key="6">
    <source>
        <dbReference type="SAM" id="Phobius"/>
    </source>
</evidence>
<proteinExistence type="predicted"/>
<dbReference type="PANTHER" id="PTHR13929:SF0">
    <property type="entry name" value="UBIA PRENYLTRANSFERASE DOMAIN-CONTAINING PROTEIN 1"/>
    <property type="match status" value="1"/>
</dbReference>
<evidence type="ECO:0000313" key="8">
    <source>
        <dbReference type="Proteomes" id="UP000030023"/>
    </source>
</evidence>
<dbReference type="EMBL" id="AXCV01000148">
    <property type="protein sequence ID" value="KGO31942.1"/>
    <property type="molecule type" value="Genomic_DNA"/>
</dbReference>
<keyword evidence="4 6" id="KW-1133">Transmembrane helix</keyword>
<organism evidence="7 8">
    <name type="scientific">Oenococcus alcoholitolerans</name>
    <dbReference type="NCBI Taxonomy" id="931074"/>
    <lineage>
        <taxon>Bacteria</taxon>
        <taxon>Bacillati</taxon>
        <taxon>Bacillota</taxon>
        <taxon>Bacilli</taxon>
        <taxon>Lactobacillales</taxon>
        <taxon>Lactobacillaceae</taxon>
        <taxon>Oenococcus</taxon>
    </lineage>
</organism>
<keyword evidence="5 6" id="KW-0472">Membrane</keyword>
<gene>
    <name evidence="7" type="ORF">Q757_04015</name>
</gene>
<dbReference type="CDD" id="cd13962">
    <property type="entry name" value="PT_UbiA_UBIAD1"/>
    <property type="match status" value="1"/>
</dbReference>
<feature type="transmembrane region" description="Helical" evidence="6">
    <location>
        <begin position="152"/>
        <end position="172"/>
    </location>
</feature>
<feature type="transmembrane region" description="Helical" evidence="6">
    <location>
        <begin position="17"/>
        <end position="34"/>
    </location>
</feature>
<evidence type="ECO:0000256" key="2">
    <source>
        <dbReference type="ARBA" id="ARBA00022679"/>
    </source>
</evidence>
<keyword evidence="2" id="KW-0808">Transferase</keyword>
<sequence length="174" mass="19436">FYAAGKTPISALPIGEFFSGFTMGFMIFFITVFLNLANKGLMSVQVLWQSFLAAGLSTFAISALLLANNICDQKEDLQLKRRTVVYYIGTKKALIAFDSFYILGYLCLIIAVALSALPFLSLLSLLSIPIVWKNVIKFNKKQVKKETFQLAVKNLIISSLFQTIALFLGLIFHF</sequence>
<protein>
    <recommendedName>
        <fullName evidence="9">1,4-dihydroxy-2-naphthoate prenyltransferase</fullName>
    </recommendedName>
</protein>
<evidence type="ECO:0008006" key="9">
    <source>
        <dbReference type="Google" id="ProtNLM"/>
    </source>
</evidence>
<feature type="transmembrane region" description="Helical" evidence="6">
    <location>
        <begin position="102"/>
        <end position="132"/>
    </location>
</feature>
<evidence type="ECO:0000313" key="7">
    <source>
        <dbReference type="EMBL" id="KGO31942.1"/>
    </source>
</evidence>
<feature type="transmembrane region" description="Helical" evidence="6">
    <location>
        <begin position="46"/>
        <end position="67"/>
    </location>
</feature>
<keyword evidence="3 6" id="KW-0812">Transmembrane</keyword>
<dbReference type="Proteomes" id="UP000030023">
    <property type="component" value="Unassembled WGS sequence"/>
</dbReference>
<accession>A0ABR4XR56</accession>
<name>A0ABR4XR56_9LACO</name>
<comment type="caution">
    <text evidence="7">The sequence shown here is derived from an EMBL/GenBank/DDBJ whole genome shotgun (WGS) entry which is preliminary data.</text>
</comment>
<reference evidence="7 8" key="1">
    <citation type="journal article" date="2014" name="Antonie Van Leeuwenhoek">
        <title>Oenococcus alcoholitolerans sp. nov., a lactic acid bacteria isolated from cachaca and ethanol fermentation processes.</title>
        <authorList>
            <person name="Badotti F."/>
            <person name="Moreira A.P."/>
            <person name="Tonon L.A."/>
            <person name="de Lucena B.T."/>
            <person name="Gomes Fde C."/>
            <person name="Kruger R."/>
            <person name="Thompson C.C."/>
            <person name="de Morais M.A.Jr."/>
            <person name="Rosa C.A."/>
            <person name="Thompson F.L."/>
        </authorList>
    </citation>
    <scope>NUCLEOTIDE SEQUENCE [LARGE SCALE GENOMIC DNA]</scope>
    <source>
        <strain evidence="7 8">UFRJ-M7.2.18</strain>
    </source>
</reference>
<dbReference type="InterPro" id="IPR000537">
    <property type="entry name" value="UbiA_prenyltransferase"/>
</dbReference>
<evidence type="ECO:0000256" key="1">
    <source>
        <dbReference type="ARBA" id="ARBA00004141"/>
    </source>
</evidence>
<feature type="non-terminal residue" evidence="7">
    <location>
        <position position="1"/>
    </location>
</feature>
<evidence type="ECO:0000256" key="3">
    <source>
        <dbReference type="ARBA" id="ARBA00022692"/>
    </source>
</evidence>
<evidence type="ECO:0000256" key="4">
    <source>
        <dbReference type="ARBA" id="ARBA00022989"/>
    </source>
</evidence>
<evidence type="ECO:0000256" key="5">
    <source>
        <dbReference type="ARBA" id="ARBA00023136"/>
    </source>
</evidence>
<comment type="subcellular location">
    <subcellularLocation>
        <location evidence="1">Membrane</location>
        <topology evidence="1">Multi-pass membrane protein</topology>
    </subcellularLocation>
</comment>
<dbReference type="Pfam" id="PF01040">
    <property type="entry name" value="UbiA"/>
    <property type="match status" value="1"/>
</dbReference>
<dbReference type="PANTHER" id="PTHR13929">
    <property type="entry name" value="1,4-DIHYDROXY-2-NAPHTHOATE OCTAPRENYLTRANSFERASE"/>
    <property type="match status" value="1"/>
</dbReference>
<dbReference type="InterPro" id="IPR026046">
    <property type="entry name" value="UBIAD1"/>
</dbReference>
<keyword evidence="8" id="KW-1185">Reference proteome</keyword>